<keyword evidence="5" id="KW-1185">Reference proteome</keyword>
<dbReference type="SUPFAM" id="SSF51338">
    <property type="entry name" value="Composite domain of metallo-dependent hydrolases"/>
    <property type="match status" value="1"/>
</dbReference>
<evidence type="ECO:0000313" key="4">
    <source>
        <dbReference type="EMBL" id="AQS41732.1"/>
    </source>
</evidence>
<evidence type="ECO:0000313" key="5">
    <source>
        <dbReference type="Proteomes" id="UP000188912"/>
    </source>
</evidence>
<dbReference type="PANTHER" id="PTHR32027">
    <property type="entry name" value="CYTOSINE DEAMINASE"/>
    <property type="match status" value="1"/>
</dbReference>
<dbReference type="CDD" id="cd01293">
    <property type="entry name" value="Bact_CD"/>
    <property type="match status" value="1"/>
</dbReference>
<dbReference type="AlphaFoldDB" id="A0A1U9JV31"/>
<dbReference type="FunFam" id="3.20.20.140:FF:000019">
    <property type="entry name" value="Cytosine deaminase"/>
    <property type="match status" value="1"/>
</dbReference>
<dbReference type="STRING" id="1902579.BHV28_10390"/>
<dbReference type="InterPro" id="IPR011059">
    <property type="entry name" value="Metal-dep_hydrolase_composite"/>
</dbReference>
<proteinExistence type="predicted"/>
<dbReference type="EMBL" id="CP017315">
    <property type="protein sequence ID" value="AQS41732.1"/>
    <property type="molecule type" value="Genomic_DNA"/>
</dbReference>
<protein>
    <submittedName>
        <fullName evidence="4">Amidohydrolase</fullName>
    </submittedName>
</protein>
<evidence type="ECO:0000256" key="2">
    <source>
        <dbReference type="ARBA" id="ARBA00022801"/>
    </source>
</evidence>
<reference evidence="4 5" key="2">
    <citation type="journal article" date="2016" name="Sci. Rep.">
        <title>The genome of Rhizobiales bacteria in predatory ants reveals urease gene functions but no genes for nitrogen fixation.</title>
        <authorList>
            <person name="Neuvonen M.M."/>
            <person name="Tamarit D."/>
            <person name="Naslund K."/>
            <person name="Liebig J."/>
            <person name="Feldhaar H."/>
            <person name="Moran N.A."/>
            <person name="Guy L."/>
            <person name="Andersson S.G."/>
        </authorList>
    </citation>
    <scope>NUCLEOTIDE SEQUENCE [LARGE SCALE GENOMIC DNA]</scope>
    <source>
        <strain evidence="4 5">Hsal</strain>
    </source>
</reference>
<name>A0A1U9JV31_9HYPH</name>
<accession>A0A1U9JV31</accession>
<organism evidence="4 5">
    <name type="scientific">Candidatus Tokpelaia hoelldobleri</name>
    <dbReference type="NCBI Taxonomy" id="1902579"/>
    <lineage>
        <taxon>Bacteria</taxon>
        <taxon>Pseudomonadati</taxon>
        <taxon>Pseudomonadota</taxon>
        <taxon>Alphaproteobacteria</taxon>
        <taxon>Hyphomicrobiales</taxon>
        <taxon>Candidatus Tokpelaia</taxon>
    </lineage>
</organism>
<reference evidence="4 5" key="1">
    <citation type="journal article" date="2010" name="Science">
        <title>Genomic comparison of the ants Camponotus floridanus and Harpegnathos saltator.</title>
        <authorList>
            <person name="Bonasio R."/>
            <person name="Zhang G."/>
            <person name="Ye C."/>
            <person name="Mutti N.S."/>
            <person name="Fang X."/>
            <person name="Qin N."/>
            <person name="Donahue G."/>
            <person name="Yang P."/>
            <person name="Li Q."/>
            <person name="Li C."/>
            <person name="Zhang P."/>
            <person name="Huang Z."/>
            <person name="Berger S.L."/>
            <person name="Reinberg D."/>
            <person name="Wang J."/>
            <person name="Liebig J."/>
        </authorList>
    </citation>
    <scope>NUCLEOTIDE SEQUENCE [LARGE SCALE GENOMIC DNA]</scope>
    <source>
        <strain evidence="4 5">Hsal</strain>
    </source>
</reference>
<dbReference type="InterPro" id="IPR052349">
    <property type="entry name" value="Metallo-hydrolase_Enzymes"/>
</dbReference>
<sequence>MDIIIRNVCLEDGSPLQDVAVKDGKIADIAPEIVATAGREINAGGRVLIPGLVESHLHLEKAFIMDRRPNRSGTLWEAIDITKELKPTFTREDILERSQRVIRQVVRFGTTHIRAHAEFDPSQGFTGFDAICDLREQYKGIIDIQVVAFPQEGIFKVPGTQEMMVEAMKKGADVVGGIPYNDLNKEEHIDFVFELAREFGKDIDLHQDFKDDHDEDTCIEYLARKTIKEGYEGRVSCGHVTSLGAAHPEKLKDIIKLIADAGISIMSLPMTDLHLGARKDEYNVRRTLTPIRALRDGGVNMCLATNNIRNAFTPYGTGDLLQVGMLAIPAAHLGGADDQATVMDMLTVNPARAIGLKDYGLAKGNSADMVLLDTKSATSAVIDLPERLFVIKGGRIVAQSIRETLLSF</sequence>
<feature type="domain" description="Amidohydrolase 3" evidence="3">
    <location>
        <begin position="83"/>
        <end position="397"/>
    </location>
</feature>
<evidence type="ECO:0000259" key="3">
    <source>
        <dbReference type="Pfam" id="PF07969"/>
    </source>
</evidence>
<keyword evidence="2" id="KW-0378">Hydrolase</keyword>
<dbReference type="KEGG" id="thd:BHV28_10390"/>
<dbReference type="PANTHER" id="PTHR32027:SF9">
    <property type="entry name" value="BLL3847 PROTEIN"/>
    <property type="match status" value="1"/>
</dbReference>
<gene>
    <name evidence="4" type="ORF">BHV28_10390</name>
</gene>
<dbReference type="GO" id="GO:0046872">
    <property type="term" value="F:metal ion binding"/>
    <property type="evidence" value="ECO:0007669"/>
    <property type="project" value="UniProtKB-KW"/>
</dbReference>
<dbReference type="Pfam" id="PF07969">
    <property type="entry name" value="Amidohydro_3"/>
    <property type="match status" value="1"/>
</dbReference>
<dbReference type="GO" id="GO:0016814">
    <property type="term" value="F:hydrolase activity, acting on carbon-nitrogen (but not peptide) bonds, in cyclic amidines"/>
    <property type="evidence" value="ECO:0007669"/>
    <property type="project" value="UniProtKB-ARBA"/>
</dbReference>
<keyword evidence="1" id="KW-0479">Metal-binding</keyword>
<dbReference type="InterPro" id="IPR013108">
    <property type="entry name" value="Amidohydro_3"/>
</dbReference>
<evidence type="ECO:0000256" key="1">
    <source>
        <dbReference type="ARBA" id="ARBA00022723"/>
    </source>
</evidence>
<dbReference type="SUPFAM" id="SSF51556">
    <property type="entry name" value="Metallo-dependent hydrolases"/>
    <property type="match status" value="1"/>
</dbReference>
<dbReference type="Gene3D" id="3.20.20.140">
    <property type="entry name" value="Metal-dependent hydrolases"/>
    <property type="match status" value="1"/>
</dbReference>
<dbReference type="Gene3D" id="2.30.40.10">
    <property type="entry name" value="Urease, subunit C, domain 1"/>
    <property type="match status" value="1"/>
</dbReference>
<dbReference type="Proteomes" id="UP000188912">
    <property type="component" value="Chromosome"/>
</dbReference>
<dbReference type="GO" id="GO:0019239">
    <property type="term" value="F:deaminase activity"/>
    <property type="evidence" value="ECO:0007669"/>
    <property type="project" value="UniProtKB-ARBA"/>
</dbReference>
<dbReference type="InterPro" id="IPR032466">
    <property type="entry name" value="Metal_Hydrolase"/>
</dbReference>